<evidence type="ECO:0000313" key="1">
    <source>
        <dbReference type="EMBL" id="MCU7617203.1"/>
    </source>
</evidence>
<comment type="caution">
    <text evidence="1">The sequence shown here is derived from an EMBL/GenBank/DDBJ whole genome shotgun (WGS) entry which is preliminary data.</text>
</comment>
<dbReference type="RefSeq" id="WP_263002651.1">
    <property type="nucleotide sequence ID" value="NZ_JAOTEM010000002.1"/>
</dbReference>
<accession>A0ABT2W4R4</accession>
<proteinExistence type="predicted"/>
<keyword evidence="2" id="KW-1185">Reference proteome</keyword>
<reference evidence="2" key="1">
    <citation type="submission" date="2023-07" db="EMBL/GenBank/DDBJ databases">
        <title>Chryseobacterium sp. strain PBS4-4 Genome sequencing and assembly.</title>
        <authorList>
            <person name="Jung Y."/>
        </authorList>
    </citation>
    <scope>NUCLEOTIDE SEQUENCE [LARGE SCALE GENOMIC DNA]</scope>
    <source>
        <strain evidence="2">PBS4-4</strain>
    </source>
</reference>
<dbReference type="EMBL" id="JAOTEM010000002">
    <property type="protein sequence ID" value="MCU7617203.1"/>
    <property type="molecule type" value="Genomic_DNA"/>
</dbReference>
<evidence type="ECO:0008006" key="3">
    <source>
        <dbReference type="Google" id="ProtNLM"/>
    </source>
</evidence>
<protein>
    <recommendedName>
        <fullName evidence="3">Lipoprotein</fullName>
    </recommendedName>
</protein>
<dbReference type="PROSITE" id="PS51257">
    <property type="entry name" value="PROKAR_LIPOPROTEIN"/>
    <property type="match status" value="1"/>
</dbReference>
<gene>
    <name evidence="1" type="ORF">NZ698_08335</name>
</gene>
<evidence type="ECO:0000313" key="2">
    <source>
        <dbReference type="Proteomes" id="UP001208649"/>
    </source>
</evidence>
<name>A0ABT2W4R4_9FLAO</name>
<sequence length="208" mass="23440">MKSPNYIFNILSITSLLGIISCNKPKDKKTTNIDAQKAVQDSSLIPESKISNKPSFDSNTVEDSLALKIKDFITSQYLKPEDLKIIDASARKFNLYQIDLNNDDKKEVFINFFTPYFCGSGGCTLVLLDSDLKLISKFTVTRTPITIDSKTENGWKVLWIQDGNDWKILTNKSGKYPSNPSMIKPTKEVPESNAVKIFDNNTSKTYSF</sequence>
<organism evidence="1 2">
    <name type="scientific">Chryseobacterium edaphi</name>
    <dbReference type="NCBI Taxonomy" id="2976532"/>
    <lineage>
        <taxon>Bacteria</taxon>
        <taxon>Pseudomonadati</taxon>
        <taxon>Bacteroidota</taxon>
        <taxon>Flavobacteriia</taxon>
        <taxon>Flavobacteriales</taxon>
        <taxon>Weeksellaceae</taxon>
        <taxon>Chryseobacterium group</taxon>
        <taxon>Chryseobacterium</taxon>
    </lineage>
</organism>
<dbReference type="Proteomes" id="UP001208649">
    <property type="component" value="Unassembled WGS sequence"/>
</dbReference>